<keyword evidence="7 8" id="KW-0472">Membrane</keyword>
<feature type="transmembrane region" description="Helical" evidence="8">
    <location>
        <begin position="61"/>
        <end position="80"/>
    </location>
</feature>
<dbReference type="SUPFAM" id="SSF52540">
    <property type="entry name" value="P-loop containing nucleoside triphosphate hydrolases"/>
    <property type="match status" value="2"/>
</dbReference>
<dbReference type="SMART" id="SM00382">
    <property type="entry name" value="AAA"/>
    <property type="match status" value="2"/>
</dbReference>
<feature type="transmembrane region" description="Helical" evidence="8">
    <location>
        <begin position="844"/>
        <end position="864"/>
    </location>
</feature>
<dbReference type="InterPro" id="IPR039421">
    <property type="entry name" value="Type_1_exporter"/>
</dbReference>
<dbReference type="PANTHER" id="PTHR43394">
    <property type="entry name" value="ATP-DEPENDENT PERMEASE MDL1, MITOCHONDRIAL"/>
    <property type="match status" value="1"/>
</dbReference>
<keyword evidence="5" id="KW-0067">ATP-binding</keyword>
<dbReference type="Gene3D" id="1.20.1560.10">
    <property type="entry name" value="ABC transporter type 1, transmembrane domain"/>
    <property type="match status" value="1"/>
</dbReference>
<sequence>MASIHENRKSKYTVKSTGLLIDVEKREPQNLSDVILEKSSEEKPATPTVSLRELFNFATKFDWILMFVGLLAALISGAAVPLETVLLGHLINTFKEFGIKTASGVVTPEDVTNFRTEVNSCALYYVYLSIIILFTTYAYMSTWVYAGERQTRKIRESYLAAVLRQEIAWFDKFGAGEITTRITSDTNLIQDGISEKFPQSCTYLFTFISAFIIAFTCSWKLTLALSSIIPVMVTSATITNIFVSKYVQRALDHYSVSGTLAEEVISSIRTATAFGQQKKLSEMYNQNLELARKQGVKKALASGIGIGVIFFTLYNVYGLTFWLGGRLLNSNDANIGNIFNVLFAVVLGAVALGQITPNLQAFALAQGAAAKLYDVIYQISAIDSSSKEGIKPAEKTHGLIEFRDIHFTYPSRPNVSILKGVSITVKPGTTVALVGTSGSGKSTIIQLLERFYDPLEGEILLDGCPIQYLNVHWLRRQIGLVSQEPSLFKCTIAENIAHGLIGSPHENASMENKMELVQEACKIANAHDFIMLLPNKYDTHVGERGFLLSGGEKQRIAIARAIVKDPRILLLDEATSALDTQSESMVQQALDRASSGRTTIVIAHRLSTIRNADQIVVMECGQVVETGTHNSLLREKGFYYKLVELQNVGHQGEEPKVSPSTETVSIFRPKSHDFDSSQQINQPLITSVGSRNDIEEAFVPQYSFTYVFYRVFLLNKPELKFILGGLFGSIISGAAYPTFSIIFAEVVTMLSSENDSEIITRKTSFWALLLLGNSIVILIAYTTQGAFFGISGERLSERIRAMSFAKMLNQEIGWFDREENNTGALVSALSTDATQIQGVSGSTVGTILQAIVNIVGGIIVGLAYGWKFTVVVMGCIPLLIGTEMIHMKVIEGNQKKTKAAYAQSAQLACEAVSAIKTVASLTREQDVSREYHIALEEPVKAGKRNAFGSSFVFALSQTILFLINALGFWYGGRLLSTITYSGIATIPEYEAKQFYIVYLALISGSQNAGNIFSLIPDLSKAKHAASRIITLLDRQPIIDVANAQGDKVNSVAGHITFRNVHFRYPTRPEIPVLRGLDLDIKPGQFAALVGPSGCGKSTVISLTERFYDALTGSVMIDGQDVCHLNISDIRKNIALVGQEPTLYDMTIKENICFGLTERVPTKAEIEQAARDSNSHDFIMSLPLGYDTPLGGKGAQLSGGQKQRIAIARALIRQPKILLLDEATSALDATSESVVQAALDNASKGRTTIAVAHRLSTIRKADVIHVFKNGVVNEKGSHEELMALKGQYYSLVNQQNLSII</sequence>
<dbReference type="CDD" id="cd18577">
    <property type="entry name" value="ABC_6TM_Pgp_ABCB1_D1_like"/>
    <property type="match status" value="1"/>
</dbReference>
<dbReference type="Pfam" id="PF00664">
    <property type="entry name" value="ABC_membrane"/>
    <property type="match status" value="2"/>
</dbReference>
<dbReference type="PROSITE" id="PS50893">
    <property type="entry name" value="ABC_TRANSPORTER_2"/>
    <property type="match status" value="2"/>
</dbReference>
<dbReference type="InterPro" id="IPR003593">
    <property type="entry name" value="AAA+_ATPase"/>
</dbReference>
<evidence type="ECO:0000259" key="10">
    <source>
        <dbReference type="PROSITE" id="PS50929"/>
    </source>
</evidence>
<proteinExistence type="inferred from homology"/>
<comment type="caution">
    <text evidence="11">The sequence shown here is derived from an EMBL/GenBank/DDBJ whole genome shotgun (WGS) entry which is preliminary data.</text>
</comment>
<reference evidence="11 12" key="1">
    <citation type="submission" date="2023-04" db="EMBL/GenBank/DDBJ databases">
        <title>Genome of Basidiobolus ranarum AG-B5.</title>
        <authorList>
            <person name="Stajich J.E."/>
            <person name="Carter-House D."/>
            <person name="Gryganskyi A."/>
        </authorList>
    </citation>
    <scope>NUCLEOTIDE SEQUENCE [LARGE SCALE GENOMIC DNA]</scope>
    <source>
        <strain evidence="11 12">AG-B5</strain>
    </source>
</reference>
<evidence type="ECO:0000256" key="3">
    <source>
        <dbReference type="ARBA" id="ARBA00022692"/>
    </source>
</evidence>
<protein>
    <submittedName>
        <fullName evidence="11">Uncharacterized protein</fullName>
    </submittedName>
</protein>
<gene>
    <name evidence="11" type="ORF">K7432_011664</name>
</gene>
<organism evidence="11 12">
    <name type="scientific">Basidiobolus ranarum</name>
    <dbReference type="NCBI Taxonomy" id="34480"/>
    <lineage>
        <taxon>Eukaryota</taxon>
        <taxon>Fungi</taxon>
        <taxon>Fungi incertae sedis</taxon>
        <taxon>Zoopagomycota</taxon>
        <taxon>Entomophthoromycotina</taxon>
        <taxon>Basidiobolomycetes</taxon>
        <taxon>Basidiobolales</taxon>
        <taxon>Basidiobolaceae</taxon>
        <taxon>Basidiobolus</taxon>
    </lineage>
</organism>
<feature type="domain" description="ABC transporter" evidence="9">
    <location>
        <begin position="400"/>
        <end position="645"/>
    </location>
</feature>
<evidence type="ECO:0000256" key="1">
    <source>
        <dbReference type="ARBA" id="ARBA00004141"/>
    </source>
</evidence>
<evidence type="ECO:0000256" key="6">
    <source>
        <dbReference type="ARBA" id="ARBA00022989"/>
    </source>
</evidence>
<feature type="domain" description="ABC transmembrane type-1" evidence="10">
    <location>
        <begin position="723"/>
        <end position="1020"/>
    </location>
</feature>
<feature type="transmembrane region" description="Helical" evidence="8">
    <location>
        <begin position="950"/>
        <end position="971"/>
    </location>
</feature>
<keyword evidence="6 8" id="KW-1133">Transmembrane helix</keyword>
<keyword evidence="4" id="KW-0547">Nucleotide-binding</keyword>
<evidence type="ECO:0000256" key="2">
    <source>
        <dbReference type="ARBA" id="ARBA00007577"/>
    </source>
</evidence>
<comment type="subcellular location">
    <subcellularLocation>
        <location evidence="1">Membrane</location>
        <topology evidence="1">Multi-pass membrane protein</topology>
    </subcellularLocation>
</comment>
<name>A0ABR2WM00_9FUNG</name>
<feature type="transmembrane region" description="Helical" evidence="8">
    <location>
        <begin position="335"/>
        <end position="353"/>
    </location>
</feature>
<dbReference type="Pfam" id="PF00005">
    <property type="entry name" value="ABC_tran"/>
    <property type="match status" value="2"/>
</dbReference>
<dbReference type="PANTHER" id="PTHR43394:SF27">
    <property type="entry name" value="ATP-DEPENDENT TRANSLOCASE ABCB1-LIKE"/>
    <property type="match status" value="1"/>
</dbReference>
<dbReference type="CDD" id="cd03249">
    <property type="entry name" value="ABC_MTABC3_MDL1_MDL2"/>
    <property type="match status" value="2"/>
</dbReference>
<dbReference type="InterPro" id="IPR036640">
    <property type="entry name" value="ABC1_TM_sf"/>
</dbReference>
<dbReference type="SUPFAM" id="SSF90123">
    <property type="entry name" value="ABC transporter transmembrane region"/>
    <property type="match status" value="2"/>
</dbReference>
<feature type="domain" description="ABC transporter" evidence="9">
    <location>
        <begin position="1055"/>
        <end position="1293"/>
    </location>
</feature>
<dbReference type="Gene3D" id="3.40.50.300">
    <property type="entry name" value="P-loop containing nucleotide triphosphate hydrolases"/>
    <property type="match status" value="2"/>
</dbReference>
<dbReference type="Proteomes" id="UP001479436">
    <property type="component" value="Unassembled WGS sequence"/>
</dbReference>
<dbReference type="InterPro" id="IPR027417">
    <property type="entry name" value="P-loop_NTPase"/>
</dbReference>
<keyword evidence="12" id="KW-1185">Reference proteome</keyword>
<feature type="domain" description="ABC transmembrane type-1" evidence="10">
    <location>
        <begin position="67"/>
        <end position="364"/>
    </location>
</feature>
<evidence type="ECO:0000256" key="4">
    <source>
        <dbReference type="ARBA" id="ARBA00022741"/>
    </source>
</evidence>
<accession>A0ABR2WM00</accession>
<evidence type="ECO:0000259" key="9">
    <source>
        <dbReference type="PROSITE" id="PS50893"/>
    </source>
</evidence>
<dbReference type="InterPro" id="IPR017871">
    <property type="entry name" value="ABC_transporter-like_CS"/>
</dbReference>
<dbReference type="PROSITE" id="PS50929">
    <property type="entry name" value="ABC_TM1F"/>
    <property type="match status" value="2"/>
</dbReference>
<dbReference type="InterPro" id="IPR003439">
    <property type="entry name" value="ABC_transporter-like_ATP-bd"/>
</dbReference>
<comment type="similarity">
    <text evidence="2">Belongs to the ABC transporter superfamily. ABCB family. Multidrug resistance exporter (TC 3.A.1.201) subfamily.</text>
</comment>
<keyword evidence="3 8" id="KW-0812">Transmembrane</keyword>
<feature type="transmembrane region" description="Helical" evidence="8">
    <location>
        <begin position="764"/>
        <end position="790"/>
    </location>
</feature>
<feature type="transmembrane region" description="Helical" evidence="8">
    <location>
        <begin position="203"/>
        <end position="221"/>
    </location>
</feature>
<evidence type="ECO:0000256" key="7">
    <source>
        <dbReference type="ARBA" id="ARBA00023136"/>
    </source>
</evidence>
<evidence type="ECO:0000313" key="12">
    <source>
        <dbReference type="Proteomes" id="UP001479436"/>
    </source>
</evidence>
<feature type="transmembrane region" description="Helical" evidence="8">
    <location>
        <begin position="721"/>
        <end position="744"/>
    </location>
</feature>
<evidence type="ECO:0000256" key="8">
    <source>
        <dbReference type="SAM" id="Phobius"/>
    </source>
</evidence>
<dbReference type="PROSITE" id="PS00211">
    <property type="entry name" value="ABC_TRANSPORTER_1"/>
    <property type="match status" value="2"/>
</dbReference>
<dbReference type="EMBL" id="JASJQH010000927">
    <property type="protein sequence ID" value="KAK9762520.1"/>
    <property type="molecule type" value="Genomic_DNA"/>
</dbReference>
<feature type="transmembrane region" description="Helical" evidence="8">
    <location>
        <begin position="124"/>
        <end position="146"/>
    </location>
</feature>
<evidence type="ECO:0000313" key="11">
    <source>
        <dbReference type="EMBL" id="KAK9762520.1"/>
    </source>
</evidence>
<evidence type="ECO:0000256" key="5">
    <source>
        <dbReference type="ARBA" id="ARBA00022840"/>
    </source>
</evidence>
<feature type="transmembrane region" description="Helical" evidence="8">
    <location>
        <begin position="299"/>
        <end position="323"/>
    </location>
</feature>
<dbReference type="CDD" id="cd18578">
    <property type="entry name" value="ABC_6TM_Pgp_ABCB1_D2_like"/>
    <property type="match status" value="1"/>
</dbReference>
<dbReference type="InterPro" id="IPR011527">
    <property type="entry name" value="ABC1_TM_dom"/>
</dbReference>